<dbReference type="EMBL" id="FMHV01000002">
    <property type="protein sequence ID" value="SCL20836.1"/>
    <property type="molecule type" value="Genomic_DNA"/>
</dbReference>
<dbReference type="Proteomes" id="UP000199413">
    <property type="component" value="Unassembled WGS sequence"/>
</dbReference>
<keyword evidence="2" id="KW-1185">Reference proteome</keyword>
<accession>A0A1C6RUF3</accession>
<reference evidence="2" key="1">
    <citation type="submission" date="2016-06" db="EMBL/GenBank/DDBJ databases">
        <authorList>
            <person name="Varghese N."/>
            <person name="Submissions Spin"/>
        </authorList>
    </citation>
    <scope>NUCLEOTIDE SEQUENCE [LARGE SCALE GENOMIC DNA]</scope>
    <source>
        <strain evidence="2">DSM 45431</strain>
    </source>
</reference>
<name>A0A1C6RUF3_9ACTN</name>
<gene>
    <name evidence="1" type="ORF">GA0070624_2133</name>
</gene>
<dbReference type="RefSeq" id="WP_091339622.1">
    <property type="nucleotide sequence ID" value="NZ_FMHV01000002.1"/>
</dbReference>
<dbReference type="AlphaFoldDB" id="A0A1C6RUF3"/>
<organism evidence="1 2">
    <name type="scientific">Micromonospora rhizosphaerae</name>
    <dbReference type="NCBI Taxonomy" id="568872"/>
    <lineage>
        <taxon>Bacteria</taxon>
        <taxon>Bacillati</taxon>
        <taxon>Actinomycetota</taxon>
        <taxon>Actinomycetes</taxon>
        <taxon>Micromonosporales</taxon>
        <taxon>Micromonosporaceae</taxon>
        <taxon>Micromonospora</taxon>
    </lineage>
</organism>
<protein>
    <submittedName>
        <fullName evidence="1">Uncharacterized protein</fullName>
    </submittedName>
</protein>
<evidence type="ECO:0000313" key="2">
    <source>
        <dbReference type="Proteomes" id="UP000199413"/>
    </source>
</evidence>
<sequence>MPDNLQKALIDSLLACLTFLEHSDSDAVDPDSAMRALEDVAPLQNLFDAVSRSLVATFQQVAAEETDTGWREFIRLHPRGLGLVSPNAE</sequence>
<proteinExistence type="predicted"/>
<evidence type="ECO:0000313" key="1">
    <source>
        <dbReference type="EMBL" id="SCL20836.1"/>
    </source>
</evidence>